<keyword evidence="3" id="KW-0807">Transducer</keyword>
<evidence type="ECO:0000256" key="3">
    <source>
        <dbReference type="PROSITE-ProRule" id="PRU00284"/>
    </source>
</evidence>
<dbReference type="InterPro" id="IPR012292">
    <property type="entry name" value="Globin/Proto"/>
</dbReference>
<sequence>MVSSARDRQKQHWETILSANFGREYVENVTRIGNTHARIGLSPKWYIAGYAVLLDNMIRRIVSDCEIKRNRRFGRQPQTDLGEIVGTLIRVALLDIDLSVSTYLDKLRDDREAAQEEGTAALVAIAQALDQMTEGNMSVTLDEKVIEKAPILATSFNGLKAGIGVIIGDIRDVSSGVKDSSRSIRNNVETLRERATSQMGAISDITESSAILDRTVSDVLVQMQAATVTIDNFSTAVANGNGDVDALSLSIAQIGEAWRAMLTLVRDISEISTKIRMLALNAHIEASRAGEYGSGFSVIAESIRELAGITGKAAASITELAETSQESITSAEISARRTKVVLSDIGDGVGVVRDVVARIDEAMKTQSSGARANHEVASRLNQSANQSVEQANKMTESCDKLVDQSGVLTNLVLEFDRAPVEV</sequence>
<dbReference type="SUPFAM" id="SSF58104">
    <property type="entry name" value="Methyl-accepting chemotaxis protein (MCP) signaling domain"/>
    <property type="match status" value="1"/>
</dbReference>
<dbReference type="CDD" id="cd01068">
    <property type="entry name" value="globin_sensor"/>
    <property type="match status" value="1"/>
</dbReference>
<feature type="domain" description="Methyl-accepting transducer" evidence="4">
    <location>
        <begin position="173"/>
        <end position="402"/>
    </location>
</feature>
<dbReference type="PRINTS" id="PR00260">
    <property type="entry name" value="CHEMTRNSDUCR"/>
</dbReference>
<dbReference type="Gene3D" id="1.10.490.10">
    <property type="entry name" value="Globins"/>
    <property type="match status" value="1"/>
</dbReference>
<dbReference type="InterPro" id="IPR004089">
    <property type="entry name" value="MCPsignal_dom"/>
</dbReference>
<dbReference type="PANTHER" id="PTHR43531:SF11">
    <property type="entry name" value="METHYL-ACCEPTING CHEMOTAXIS PROTEIN 3"/>
    <property type="match status" value="1"/>
</dbReference>
<dbReference type="GO" id="GO:0004888">
    <property type="term" value="F:transmembrane signaling receptor activity"/>
    <property type="evidence" value="ECO:0007669"/>
    <property type="project" value="InterPro"/>
</dbReference>
<dbReference type="KEGG" id="aper:A0U91_15215"/>
<dbReference type="InterPro" id="IPR009050">
    <property type="entry name" value="Globin-like_sf"/>
</dbReference>
<dbReference type="EMBL" id="CP014688">
    <property type="protein sequence ID" value="AQT06363.1"/>
    <property type="molecule type" value="Genomic_DNA"/>
</dbReference>
<keyword evidence="1" id="KW-0145">Chemotaxis</keyword>
<organism evidence="5 6">
    <name type="scientific">Acetobacter persici</name>
    <dbReference type="NCBI Taxonomy" id="1076596"/>
    <lineage>
        <taxon>Bacteria</taxon>
        <taxon>Pseudomonadati</taxon>
        <taxon>Pseudomonadota</taxon>
        <taxon>Alphaproteobacteria</taxon>
        <taxon>Acetobacterales</taxon>
        <taxon>Acetobacteraceae</taxon>
        <taxon>Acetobacter</taxon>
    </lineage>
</organism>
<keyword evidence="5" id="KW-0614">Plasmid</keyword>
<dbReference type="Pfam" id="PF11563">
    <property type="entry name" value="Protoglobin"/>
    <property type="match status" value="1"/>
</dbReference>
<dbReference type="GO" id="GO:0020037">
    <property type="term" value="F:heme binding"/>
    <property type="evidence" value="ECO:0007669"/>
    <property type="project" value="InterPro"/>
</dbReference>
<dbReference type="InterPro" id="IPR044398">
    <property type="entry name" value="Globin-sensor_dom"/>
</dbReference>
<dbReference type="GO" id="GO:0006935">
    <property type="term" value="P:chemotaxis"/>
    <property type="evidence" value="ECO:0007669"/>
    <property type="project" value="UniProtKB-KW"/>
</dbReference>
<dbReference type="AlphaFoldDB" id="A0A1U9LIS5"/>
<comment type="similarity">
    <text evidence="2">Belongs to the methyl-accepting chemotaxis (MCP) protein family.</text>
</comment>
<dbReference type="SUPFAM" id="SSF46458">
    <property type="entry name" value="Globin-like"/>
    <property type="match status" value="1"/>
</dbReference>
<evidence type="ECO:0000313" key="5">
    <source>
        <dbReference type="EMBL" id="AQT06363.1"/>
    </source>
</evidence>
<dbReference type="PROSITE" id="PS50111">
    <property type="entry name" value="CHEMOTAXIS_TRANSDUC_2"/>
    <property type="match status" value="1"/>
</dbReference>
<name>A0A1U9LIS5_9PROT</name>
<reference evidence="5 6" key="1">
    <citation type="submission" date="2016-03" db="EMBL/GenBank/DDBJ databases">
        <title>Acetic acid bacteria sequencing.</title>
        <authorList>
            <person name="Brandt J."/>
            <person name="Jakob F."/>
            <person name="Vogel R.F."/>
        </authorList>
    </citation>
    <scope>NUCLEOTIDE SEQUENCE [LARGE SCALE GENOMIC DNA]</scope>
    <source>
        <strain evidence="5 6">TMW2.1084</strain>
        <plasmid evidence="6">pac1084_1</plasmid>
    </source>
</reference>
<evidence type="ECO:0000259" key="4">
    <source>
        <dbReference type="PROSITE" id="PS50111"/>
    </source>
</evidence>
<dbReference type="Gene3D" id="1.10.287.950">
    <property type="entry name" value="Methyl-accepting chemotaxis protein"/>
    <property type="match status" value="1"/>
</dbReference>
<evidence type="ECO:0000313" key="6">
    <source>
        <dbReference type="Proteomes" id="UP000189055"/>
    </source>
</evidence>
<protein>
    <recommendedName>
        <fullName evidence="4">Methyl-accepting transducer domain-containing protein</fullName>
    </recommendedName>
</protein>
<dbReference type="GO" id="GO:0005886">
    <property type="term" value="C:plasma membrane"/>
    <property type="evidence" value="ECO:0007669"/>
    <property type="project" value="TreeGrafter"/>
</dbReference>
<dbReference type="PANTHER" id="PTHR43531">
    <property type="entry name" value="PROTEIN ICFG"/>
    <property type="match status" value="1"/>
</dbReference>
<dbReference type="InterPro" id="IPR039379">
    <property type="entry name" value="Protoglobin_sensor_dom"/>
</dbReference>
<dbReference type="Pfam" id="PF00015">
    <property type="entry name" value="MCPsignal"/>
    <property type="match status" value="1"/>
</dbReference>
<dbReference type="SMART" id="SM00283">
    <property type="entry name" value="MA"/>
    <property type="match status" value="1"/>
</dbReference>
<dbReference type="InterPro" id="IPR051310">
    <property type="entry name" value="MCP_chemotaxis"/>
</dbReference>
<dbReference type="GO" id="GO:0019825">
    <property type="term" value="F:oxygen binding"/>
    <property type="evidence" value="ECO:0007669"/>
    <property type="project" value="InterPro"/>
</dbReference>
<dbReference type="InterPro" id="IPR004090">
    <property type="entry name" value="Chemotax_Me-accpt_rcpt"/>
</dbReference>
<accession>A0A1U9LIS5</accession>
<evidence type="ECO:0000256" key="2">
    <source>
        <dbReference type="ARBA" id="ARBA00029447"/>
    </source>
</evidence>
<dbReference type="Proteomes" id="UP000189055">
    <property type="component" value="Plasmid pAC1084_1"/>
</dbReference>
<evidence type="ECO:0000256" key="1">
    <source>
        <dbReference type="ARBA" id="ARBA00022500"/>
    </source>
</evidence>
<geneLocation type="plasmid" evidence="6">
    <name>pac1084_1</name>
</geneLocation>
<dbReference type="GO" id="GO:0007165">
    <property type="term" value="P:signal transduction"/>
    <property type="evidence" value="ECO:0007669"/>
    <property type="project" value="UniProtKB-KW"/>
</dbReference>
<gene>
    <name evidence="5" type="ORF">A0U91_15215</name>
</gene>
<proteinExistence type="inferred from homology"/>